<reference evidence="2 3" key="1">
    <citation type="submission" date="2019-01" db="EMBL/GenBank/DDBJ databases">
        <title>Sequencing of cultivated peanut Arachis hypogaea provides insights into genome evolution and oil improvement.</title>
        <authorList>
            <person name="Chen X."/>
        </authorList>
    </citation>
    <scope>NUCLEOTIDE SEQUENCE [LARGE SCALE GENOMIC DNA]</scope>
    <source>
        <strain evidence="3">cv. Fuhuasheng</strain>
        <tissue evidence="2">Leaves</tissue>
    </source>
</reference>
<organism evidence="2 3">
    <name type="scientific">Arachis hypogaea</name>
    <name type="common">Peanut</name>
    <dbReference type="NCBI Taxonomy" id="3818"/>
    <lineage>
        <taxon>Eukaryota</taxon>
        <taxon>Viridiplantae</taxon>
        <taxon>Streptophyta</taxon>
        <taxon>Embryophyta</taxon>
        <taxon>Tracheophyta</taxon>
        <taxon>Spermatophyta</taxon>
        <taxon>Magnoliopsida</taxon>
        <taxon>eudicotyledons</taxon>
        <taxon>Gunneridae</taxon>
        <taxon>Pentapetalae</taxon>
        <taxon>rosids</taxon>
        <taxon>fabids</taxon>
        <taxon>Fabales</taxon>
        <taxon>Fabaceae</taxon>
        <taxon>Papilionoideae</taxon>
        <taxon>50 kb inversion clade</taxon>
        <taxon>dalbergioids sensu lato</taxon>
        <taxon>Dalbergieae</taxon>
        <taxon>Pterocarpus clade</taxon>
        <taxon>Arachis</taxon>
    </lineage>
</organism>
<feature type="region of interest" description="Disordered" evidence="1">
    <location>
        <begin position="104"/>
        <end position="140"/>
    </location>
</feature>
<feature type="compositionally biased region" description="Basic and acidic residues" evidence="1">
    <location>
        <begin position="104"/>
        <end position="131"/>
    </location>
</feature>
<evidence type="ECO:0000256" key="1">
    <source>
        <dbReference type="SAM" id="MobiDB-lite"/>
    </source>
</evidence>
<dbReference type="EMBL" id="SDMP01000002">
    <property type="protein sequence ID" value="RYR71999.1"/>
    <property type="molecule type" value="Genomic_DNA"/>
</dbReference>
<dbReference type="STRING" id="3818.A0A445E9L0"/>
<evidence type="ECO:0008006" key="4">
    <source>
        <dbReference type="Google" id="ProtNLM"/>
    </source>
</evidence>
<dbReference type="PANTHER" id="PTHR47005">
    <property type="entry name" value="HEAVY METAL TRANSPORT/DETOXIFICATION SUPERFAMILY PROTEIN"/>
    <property type="match status" value="1"/>
</dbReference>
<dbReference type="AlphaFoldDB" id="A0A445E9L0"/>
<sequence length="217" mass="24041">MSIILIIEPASCVVVLFYSHGRKGNVPCLYFIQRKAKMKLKVDLQCYKCHMKVKRVLSKFPQILKQKYDAENDIVIIEVLCCSPERLVDKICCRGGGAIKSIEIVEAKPKPPPPEKPKPHPVPRAEPEKPKSPPRQDVAAPTQPVKLFEPVPAVSVLAYPSSVSSSPAGLFYEGGPGGLPGYYGRPIYDSYGGSWPCYGNCHYQHFHEEEASQCTIS</sequence>
<proteinExistence type="predicted"/>
<dbReference type="InterPro" id="IPR036163">
    <property type="entry name" value="HMA_dom_sf"/>
</dbReference>
<dbReference type="GO" id="GO:0046872">
    <property type="term" value="F:metal ion binding"/>
    <property type="evidence" value="ECO:0007669"/>
    <property type="project" value="InterPro"/>
</dbReference>
<evidence type="ECO:0000313" key="3">
    <source>
        <dbReference type="Proteomes" id="UP000289738"/>
    </source>
</evidence>
<name>A0A445E9L0_ARAHY</name>
<dbReference type="PANTHER" id="PTHR47005:SF5">
    <property type="entry name" value="HEAVY METAL TRANSPORT_DETOXIFICATION SUPERFAMILY PROTEIN"/>
    <property type="match status" value="1"/>
</dbReference>
<comment type="caution">
    <text evidence="2">The sequence shown here is derived from an EMBL/GenBank/DDBJ whole genome shotgun (WGS) entry which is preliminary data.</text>
</comment>
<keyword evidence="3" id="KW-1185">Reference proteome</keyword>
<accession>A0A445E9L0</accession>
<gene>
    <name evidence="2" type="ORF">Ahy_A02g006206</name>
</gene>
<dbReference type="Gene3D" id="3.30.70.100">
    <property type="match status" value="1"/>
</dbReference>
<evidence type="ECO:0000313" key="2">
    <source>
        <dbReference type="EMBL" id="RYR71999.1"/>
    </source>
</evidence>
<protein>
    <recommendedName>
        <fullName evidence="4">HMA domain-containing protein</fullName>
    </recommendedName>
</protein>
<dbReference type="SUPFAM" id="SSF55008">
    <property type="entry name" value="HMA, heavy metal-associated domain"/>
    <property type="match status" value="1"/>
</dbReference>
<dbReference type="Proteomes" id="UP000289738">
    <property type="component" value="Chromosome A02"/>
</dbReference>